<evidence type="ECO:0000256" key="1">
    <source>
        <dbReference type="ARBA" id="ARBA00009902"/>
    </source>
</evidence>
<evidence type="ECO:0000256" key="3">
    <source>
        <dbReference type="ARBA" id="ARBA00023180"/>
    </source>
</evidence>
<dbReference type="Pfam" id="PF08244">
    <property type="entry name" value="Glyco_hydro_32C"/>
    <property type="match status" value="1"/>
</dbReference>
<dbReference type="PANTHER" id="PTHR31953">
    <property type="entry name" value="BETA-FRUCTOFURANOSIDASE, INSOLUBLE ISOENZYME CWINV1-RELATED"/>
    <property type="match status" value="1"/>
</dbReference>
<keyword evidence="2 5" id="KW-0378">Hydrolase</keyword>
<keyword evidence="10" id="KW-1185">Reference proteome</keyword>
<keyword evidence="6" id="KW-1133">Transmembrane helix</keyword>
<dbReference type="FunFam" id="2.60.120.560:FF:000002">
    <property type="entry name" value="Beta-fructofuranosidase, insoluble isoenzyme CWINV1"/>
    <property type="match status" value="1"/>
</dbReference>
<accession>A0AAV8C237</accession>
<evidence type="ECO:0000256" key="4">
    <source>
        <dbReference type="ARBA" id="ARBA00023295"/>
    </source>
</evidence>
<comment type="caution">
    <text evidence="9">The sequence shown here is derived from an EMBL/GenBank/DDBJ whole genome shotgun (WGS) entry which is preliminary data.</text>
</comment>
<dbReference type="PROSITE" id="PS00609">
    <property type="entry name" value="GLYCOSYL_HYDROL_F32"/>
    <property type="match status" value="1"/>
</dbReference>
<evidence type="ECO:0000256" key="6">
    <source>
        <dbReference type="SAM" id="Phobius"/>
    </source>
</evidence>
<evidence type="ECO:0000256" key="2">
    <source>
        <dbReference type="ARBA" id="ARBA00022801"/>
    </source>
</evidence>
<keyword evidence="3" id="KW-0325">Glycoprotein</keyword>
<dbReference type="AlphaFoldDB" id="A0AAV8C237"/>
<keyword evidence="4 5" id="KW-0326">Glycosidase</keyword>
<dbReference type="EMBL" id="JAMFTS010000005">
    <property type="protein sequence ID" value="KAJ4748607.1"/>
    <property type="molecule type" value="Genomic_DNA"/>
</dbReference>
<sequence>MYKFWSNQKVFSSYTSSFLGFMALRSPFWLHCSIIVQLYVSLYCFSSLICTNGQRIFLYPQSDKVSSIVSKQYRTAFHFQPPQNWINDPNGPMYFNGVYHLFYQYNPNGSRWGDIIWAHSVSTDLVNWIRLEPALSRTAPFDIKGCWSGSATILSVNQPVILYTGANTENQQVQNMAVPKNHSDPFLREWIKSDHNPLIRPIGDLNPRQFRDPTTGWLGPDGLWRIAVGAELNGHGAAILYKSEDFVHWNRTEKPLHYTNSSHVWECPDFYPVSYERNRGLDPSAPGSGKEKHVLKMSIEVPGKDFYIIGRYDEEKDIFVPDNEIDDYWMWPRLDFGRYYASKSFYDSNKGRRILWGWSDECDNSTDDVAKGWAGIQAIPRSVWLDGTGNQLIQWPVEEIESLRTNAVYVQDTGLKSGFRLEVNVTDASQADLEVDFSLPNLEDAESFNSSWLADPEGLCGTQNVSWRGVIGPFGLLVLASDTLDEFTALFFRIYRDQNKYMVLMCSDTTRSSLREGMDKPTYGGFLDIPHLVRKRKLSLRTLIDHSVVESFGGGGLGCITSRVYPMALVNGSTHIYAFNYGSAPVSMTNLTAWSMRKASVNQKSS</sequence>
<gene>
    <name evidence="9" type="ORF">LUZ62_083012</name>
</gene>
<dbReference type="InterPro" id="IPR013320">
    <property type="entry name" value="ConA-like_dom_sf"/>
</dbReference>
<name>A0AAV8C237_9POAL</name>
<dbReference type="InterPro" id="IPR050551">
    <property type="entry name" value="Fructan_Metab_Enzymes"/>
</dbReference>
<dbReference type="SUPFAM" id="SSF49899">
    <property type="entry name" value="Concanavalin A-like lectins/glucanases"/>
    <property type="match status" value="1"/>
</dbReference>
<reference evidence="9" key="1">
    <citation type="submission" date="2022-08" db="EMBL/GenBank/DDBJ databases">
        <authorList>
            <person name="Marques A."/>
        </authorList>
    </citation>
    <scope>NUCLEOTIDE SEQUENCE</scope>
    <source>
        <strain evidence="9">RhyPub2mFocal</strain>
        <tissue evidence="9">Leaves</tissue>
    </source>
</reference>
<organism evidence="9 10">
    <name type="scientific">Rhynchospora pubera</name>
    <dbReference type="NCBI Taxonomy" id="906938"/>
    <lineage>
        <taxon>Eukaryota</taxon>
        <taxon>Viridiplantae</taxon>
        <taxon>Streptophyta</taxon>
        <taxon>Embryophyta</taxon>
        <taxon>Tracheophyta</taxon>
        <taxon>Spermatophyta</taxon>
        <taxon>Magnoliopsida</taxon>
        <taxon>Liliopsida</taxon>
        <taxon>Poales</taxon>
        <taxon>Cyperaceae</taxon>
        <taxon>Cyperoideae</taxon>
        <taxon>Rhynchosporeae</taxon>
        <taxon>Rhynchospora</taxon>
    </lineage>
</organism>
<evidence type="ECO:0000256" key="5">
    <source>
        <dbReference type="RuleBase" id="RU362110"/>
    </source>
</evidence>
<dbReference type="InterPro" id="IPR023296">
    <property type="entry name" value="Glyco_hydro_beta-prop_sf"/>
</dbReference>
<dbReference type="SMART" id="SM00640">
    <property type="entry name" value="Glyco_32"/>
    <property type="match status" value="1"/>
</dbReference>
<feature type="transmembrane region" description="Helical" evidence="6">
    <location>
        <begin position="28"/>
        <end position="49"/>
    </location>
</feature>
<evidence type="ECO:0000259" key="8">
    <source>
        <dbReference type="Pfam" id="PF08244"/>
    </source>
</evidence>
<dbReference type="GO" id="GO:0004553">
    <property type="term" value="F:hydrolase activity, hydrolyzing O-glycosyl compounds"/>
    <property type="evidence" value="ECO:0007669"/>
    <property type="project" value="InterPro"/>
</dbReference>
<dbReference type="InterPro" id="IPR018053">
    <property type="entry name" value="Glyco_hydro_32_AS"/>
</dbReference>
<dbReference type="CDD" id="cd18624">
    <property type="entry name" value="GH32_Fruct1-like"/>
    <property type="match status" value="1"/>
</dbReference>
<proteinExistence type="inferred from homology"/>
<evidence type="ECO:0000313" key="10">
    <source>
        <dbReference type="Proteomes" id="UP001140206"/>
    </source>
</evidence>
<protein>
    <recommendedName>
        <fullName evidence="11">Beta-fructofuranosidase</fullName>
    </recommendedName>
</protein>
<dbReference type="Gene3D" id="2.60.120.560">
    <property type="entry name" value="Exo-inulinase, domain 1"/>
    <property type="match status" value="1"/>
</dbReference>
<dbReference type="GO" id="GO:0005975">
    <property type="term" value="P:carbohydrate metabolic process"/>
    <property type="evidence" value="ECO:0007669"/>
    <property type="project" value="InterPro"/>
</dbReference>
<evidence type="ECO:0000259" key="7">
    <source>
        <dbReference type="Pfam" id="PF00251"/>
    </source>
</evidence>
<keyword evidence="6" id="KW-0472">Membrane</keyword>
<comment type="similarity">
    <text evidence="1 5">Belongs to the glycosyl hydrolase 32 family.</text>
</comment>
<dbReference type="Pfam" id="PF00251">
    <property type="entry name" value="Glyco_hydro_32N"/>
    <property type="match status" value="1"/>
</dbReference>
<dbReference type="InterPro" id="IPR013189">
    <property type="entry name" value="Glyco_hydro_32_C"/>
</dbReference>
<evidence type="ECO:0000313" key="9">
    <source>
        <dbReference type="EMBL" id="KAJ4748607.1"/>
    </source>
</evidence>
<dbReference type="Gene3D" id="2.115.10.20">
    <property type="entry name" value="Glycosyl hydrolase domain, family 43"/>
    <property type="match status" value="1"/>
</dbReference>
<dbReference type="Proteomes" id="UP001140206">
    <property type="component" value="Chromosome 5"/>
</dbReference>
<dbReference type="FunFam" id="2.115.10.20:FF:000001">
    <property type="entry name" value="Beta-fructofuranosidase, insoluble isoenzyme CWINV1"/>
    <property type="match status" value="1"/>
</dbReference>
<evidence type="ECO:0008006" key="11">
    <source>
        <dbReference type="Google" id="ProtNLM"/>
    </source>
</evidence>
<dbReference type="InterPro" id="IPR013148">
    <property type="entry name" value="Glyco_hydro_32_N"/>
</dbReference>
<feature type="domain" description="Glycosyl hydrolase family 32 C-terminal" evidence="8">
    <location>
        <begin position="399"/>
        <end position="595"/>
    </location>
</feature>
<dbReference type="InterPro" id="IPR001362">
    <property type="entry name" value="Glyco_hydro_32"/>
</dbReference>
<dbReference type="SUPFAM" id="SSF75005">
    <property type="entry name" value="Arabinanase/levansucrase/invertase"/>
    <property type="match status" value="1"/>
</dbReference>
<keyword evidence="6" id="KW-0812">Transmembrane</keyword>
<feature type="domain" description="Glycosyl hydrolase family 32 N-terminal" evidence="7">
    <location>
        <begin position="78"/>
        <end position="396"/>
    </location>
</feature>